<name>A0A2T3B3K1_AMORE</name>
<sequence>MTRFGMEETTGSQARSANGPLSQLALRTEKIKREALLLMYQMVDSTAGLKRKHSIRTRQIEFLETLSPMELATLGCFVKALGLGYSEHMKLQPKPMIEGHIRERMCVFEDKVLRYGPFFAWATVAGTQRSRRWARIAMLEGLNDMEAFERGQSMAYASLQSVVWNVFCKKAECDLADSWNIIQDIVEEQLVSHKA</sequence>
<evidence type="ECO:0000313" key="2">
    <source>
        <dbReference type="Proteomes" id="UP000241818"/>
    </source>
</evidence>
<feature type="non-terminal residue" evidence="1">
    <location>
        <position position="1"/>
    </location>
</feature>
<dbReference type="AlphaFoldDB" id="A0A2T3B3K1"/>
<reference evidence="1 2" key="1">
    <citation type="journal article" date="2018" name="New Phytol.">
        <title>Comparative genomics and transcriptomics depict ericoid mycorrhizal fungi as versatile saprotrophs and plant mutualists.</title>
        <authorList>
            <person name="Martino E."/>
            <person name="Morin E."/>
            <person name="Grelet G.A."/>
            <person name="Kuo A."/>
            <person name="Kohler A."/>
            <person name="Daghino S."/>
            <person name="Barry K.W."/>
            <person name="Cichocki N."/>
            <person name="Clum A."/>
            <person name="Dockter R.B."/>
            <person name="Hainaut M."/>
            <person name="Kuo R.C."/>
            <person name="LaButti K."/>
            <person name="Lindahl B.D."/>
            <person name="Lindquist E.A."/>
            <person name="Lipzen A."/>
            <person name="Khouja H.R."/>
            <person name="Magnuson J."/>
            <person name="Murat C."/>
            <person name="Ohm R.A."/>
            <person name="Singer S.W."/>
            <person name="Spatafora J.W."/>
            <person name="Wang M."/>
            <person name="Veneault-Fourrey C."/>
            <person name="Henrissat B."/>
            <person name="Grigoriev I.V."/>
            <person name="Martin F.M."/>
            <person name="Perotto S."/>
        </authorList>
    </citation>
    <scope>NUCLEOTIDE SEQUENCE [LARGE SCALE GENOMIC DNA]</scope>
    <source>
        <strain evidence="1 2">ATCC 22711</strain>
    </source>
</reference>
<proteinExistence type="predicted"/>
<dbReference type="RefSeq" id="XP_024721479.1">
    <property type="nucleotide sequence ID" value="XM_024866579.1"/>
</dbReference>
<dbReference type="EMBL" id="KZ679010">
    <property type="protein sequence ID" value="PSS20209.1"/>
    <property type="molecule type" value="Genomic_DNA"/>
</dbReference>
<keyword evidence="2" id="KW-1185">Reference proteome</keyword>
<dbReference type="STRING" id="857342.A0A2T3B3K1"/>
<dbReference type="GeneID" id="36574660"/>
<dbReference type="OrthoDB" id="3511743at2759"/>
<accession>A0A2T3B3K1</accession>
<dbReference type="InParanoid" id="A0A2T3B3K1"/>
<evidence type="ECO:0000313" key="1">
    <source>
        <dbReference type="EMBL" id="PSS20209.1"/>
    </source>
</evidence>
<gene>
    <name evidence="1" type="ORF">M430DRAFT_34564</name>
</gene>
<protein>
    <submittedName>
        <fullName evidence="1">Uncharacterized protein</fullName>
    </submittedName>
</protein>
<dbReference type="Proteomes" id="UP000241818">
    <property type="component" value="Unassembled WGS sequence"/>
</dbReference>
<organism evidence="1 2">
    <name type="scientific">Amorphotheca resinae ATCC 22711</name>
    <dbReference type="NCBI Taxonomy" id="857342"/>
    <lineage>
        <taxon>Eukaryota</taxon>
        <taxon>Fungi</taxon>
        <taxon>Dikarya</taxon>
        <taxon>Ascomycota</taxon>
        <taxon>Pezizomycotina</taxon>
        <taxon>Leotiomycetes</taxon>
        <taxon>Helotiales</taxon>
        <taxon>Amorphothecaceae</taxon>
        <taxon>Amorphotheca</taxon>
    </lineage>
</organism>